<dbReference type="Proteomes" id="UP000745859">
    <property type="component" value="Unassembled WGS sequence"/>
</dbReference>
<evidence type="ECO:0000313" key="2">
    <source>
        <dbReference type="Proteomes" id="UP000745859"/>
    </source>
</evidence>
<sequence>MKEDEFLLLRISRDKIADLYYVKYEKGISSNNYLHEEEKMLKLGFDPNEVESLNILKKYINN</sequence>
<comment type="caution">
    <text evidence="1">The sequence shown here is derived from an EMBL/GenBank/DDBJ whole genome shotgun (WGS) entry which is preliminary data.</text>
</comment>
<proteinExistence type="predicted"/>
<accession>A0ABX0UDN5</accession>
<organism evidence="1 2">
    <name type="scientific">Wenyingzhuangia heitensis</name>
    <dbReference type="NCBI Taxonomy" id="1487859"/>
    <lineage>
        <taxon>Bacteria</taxon>
        <taxon>Pseudomonadati</taxon>
        <taxon>Bacteroidota</taxon>
        <taxon>Flavobacteriia</taxon>
        <taxon>Flavobacteriales</taxon>
        <taxon>Flavobacteriaceae</taxon>
        <taxon>Wenyingzhuangia</taxon>
    </lineage>
</organism>
<dbReference type="RefSeq" id="WP_167187056.1">
    <property type="nucleotide sequence ID" value="NZ_JAASQL010000002.1"/>
</dbReference>
<protein>
    <submittedName>
        <fullName evidence="1">Uncharacterized protein</fullName>
    </submittedName>
</protein>
<gene>
    <name evidence="1" type="ORF">FHR24_001754</name>
</gene>
<keyword evidence="2" id="KW-1185">Reference proteome</keyword>
<dbReference type="EMBL" id="JAASQL010000002">
    <property type="protein sequence ID" value="NIJ45286.1"/>
    <property type="molecule type" value="Genomic_DNA"/>
</dbReference>
<reference evidence="1 2" key="1">
    <citation type="submission" date="2020-03" db="EMBL/GenBank/DDBJ databases">
        <title>Genomic Encyclopedia of Type Strains, Phase IV (KMG-IV): sequencing the most valuable type-strain genomes for metagenomic binning, comparative biology and taxonomic classification.</title>
        <authorList>
            <person name="Goeker M."/>
        </authorList>
    </citation>
    <scope>NUCLEOTIDE SEQUENCE [LARGE SCALE GENOMIC DNA]</scope>
    <source>
        <strain evidence="1 2">DSM 101599</strain>
    </source>
</reference>
<evidence type="ECO:0000313" key="1">
    <source>
        <dbReference type="EMBL" id="NIJ45286.1"/>
    </source>
</evidence>
<name>A0ABX0UDN5_9FLAO</name>